<comment type="caution">
    <text evidence="3">The sequence shown here is derived from an EMBL/GenBank/DDBJ whole genome shotgun (WGS) entry which is preliminary data.</text>
</comment>
<evidence type="ECO:0000313" key="3">
    <source>
        <dbReference type="EMBL" id="GGH28464.1"/>
    </source>
</evidence>
<feature type="region of interest" description="Disordered" evidence="1">
    <location>
        <begin position="153"/>
        <end position="172"/>
    </location>
</feature>
<feature type="region of interest" description="Disordered" evidence="1">
    <location>
        <begin position="75"/>
        <end position="97"/>
    </location>
</feature>
<evidence type="ECO:0000256" key="2">
    <source>
        <dbReference type="SAM" id="Phobius"/>
    </source>
</evidence>
<name>A0A917IB64_9HYPH</name>
<keyword evidence="2" id="KW-0472">Membrane</keyword>
<keyword evidence="4" id="KW-1185">Reference proteome</keyword>
<keyword evidence="2" id="KW-1133">Transmembrane helix</keyword>
<dbReference type="EMBL" id="BMES01000002">
    <property type="protein sequence ID" value="GGH28464.1"/>
    <property type="molecule type" value="Genomic_DNA"/>
</dbReference>
<dbReference type="AlphaFoldDB" id="A0A917IB64"/>
<feature type="compositionally biased region" description="Gly residues" evidence="1">
    <location>
        <begin position="78"/>
        <end position="90"/>
    </location>
</feature>
<organism evidence="3 4">
    <name type="scientific">Alsobacter metallidurans</name>
    <dbReference type="NCBI Taxonomy" id="340221"/>
    <lineage>
        <taxon>Bacteria</taxon>
        <taxon>Pseudomonadati</taxon>
        <taxon>Pseudomonadota</taxon>
        <taxon>Alphaproteobacteria</taxon>
        <taxon>Hyphomicrobiales</taxon>
        <taxon>Alsobacteraceae</taxon>
        <taxon>Alsobacter</taxon>
    </lineage>
</organism>
<gene>
    <name evidence="3" type="ORF">GCM10007036_37670</name>
</gene>
<proteinExistence type="predicted"/>
<dbReference type="Pfam" id="PF11014">
    <property type="entry name" value="DUF2852"/>
    <property type="match status" value="1"/>
</dbReference>
<dbReference type="Proteomes" id="UP000603912">
    <property type="component" value="Unassembled WGS sequence"/>
</dbReference>
<protein>
    <submittedName>
        <fullName evidence="3">Membrane protein</fullName>
    </submittedName>
</protein>
<keyword evidence="2" id="KW-0812">Transmembrane</keyword>
<accession>A0A917IB64</accession>
<evidence type="ECO:0000256" key="1">
    <source>
        <dbReference type="SAM" id="MobiDB-lite"/>
    </source>
</evidence>
<sequence>MSCSAAYRFEGRSGWRTRDGREGRGAWRPFELAAMIAGFVFFWPIGLAILFYKGWKEGWWFASCRAPDGEGRMAMRWGGQGRDGGDGRGPGWRRHELRRDSGNSAFEDYKSAEIARLQAEFDRLVDEQRAFGEHLESLRRAKDKEEFDAFLASRRNAQGGGQAGSNPEQPQG</sequence>
<dbReference type="InterPro" id="IPR021273">
    <property type="entry name" value="DUF2852"/>
</dbReference>
<feature type="transmembrane region" description="Helical" evidence="2">
    <location>
        <begin position="32"/>
        <end position="52"/>
    </location>
</feature>
<evidence type="ECO:0000313" key="4">
    <source>
        <dbReference type="Proteomes" id="UP000603912"/>
    </source>
</evidence>
<reference evidence="3" key="1">
    <citation type="journal article" date="2014" name="Int. J. Syst. Evol. Microbiol.">
        <title>Complete genome sequence of Corynebacterium casei LMG S-19264T (=DSM 44701T), isolated from a smear-ripened cheese.</title>
        <authorList>
            <consortium name="US DOE Joint Genome Institute (JGI-PGF)"/>
            <person name="Walter F."/>
            <person name="Albersmeier A."/>
            <person name="Kalinowski J."/>
            <person name="Ruckert C."/>
        </authorList>
    </citation>
    <scope>NUCLEOTIDE SEQUENCE</scope>
    <source>
        <strain evidence="3">CGMCC 1.12214</strain>
    </source>
</reference>
<reference evidence="3" key="2">
    <citation type="submission" date="2020-09" db="EMBL/GenBank/DDBJ databases">
        <authorList>
            <person name="Sun Q."/>
            <person name="Zhou Y."/>
        </authorList>
    </citation>
    <scope>NUCLEOTIDE SEQUENCE</scope>
    <source>
        <strain evidence="3">CGMCC 1.12214</strain>
    </source>
</reference>